<dbReference type="SUPFAM" id="SSF103084">
    <property type="entry name" value="Holliday junction resolvase RusA"/>
    <property type="match status" value="1"/>
</dbReference>
<reference evidence="1" key="1">
    <citation type="submission" date="2020-05" db="EMBL/GenBank/DDBJ databases">
        <authorList>
            <person name="Chiriac C."/>
            <person name="Salcher M."/>
            <person name="Ghai R."/>
            <person name="Kavagutti S V."/>
        </authorList>
    </citation>
    <scope>NUCLEOTIDE SEQUENCE</scope>
</reference>
<dbReference type="EMBL" id="LR797033">
    <property type="protein sequence ID" value="CAB4183334.1"/>
    <property type="molecule type" value="Genomic_DNA"/>
</dbReference>
<dbReference type="InterPro" id="IPR036614">
    <property type="entry name" value="RusA-like_sf"/>
</dbReference>
<dbReference type="EMBL" id="LR797281">
    <property type="protein sequence ID" value="CAB4199506.1"/>
    <property type="molecule type" value="Genomic_DNA"/>
</dbReference>
<dbReference type="GO" id="GO:0000287">
    <property type="term" value="F:magnesium ion binding"/>
    <property type="evidence" value="ECO:0007669"/>
    <property type="project" value="InterPro"/>
</dbReference>
<gene>
    <name evidence="2" type="ORF">UFOVP1091_50</name>
    <name evidence="3" type="ORF">UFOVP1335_51</name>
    <name evidence="4" type="ORF">UFOVP1445_50</name>
    <name evidence="1" type="ORF">UFOVP914_17</name>
</gene>
<dbReference type="GO" id="GO:0006281">
    <property type="term" value="P:DNA repair"/>
    <property type="evidence" value="ECO:0007669"/>
    <property type="project" value="InterPro"/>
</dbReference>
<evidence type="ECO:0000313" key="1">
    <source>
        <dbReference type="EMBL" id="CAB4171215.1"/>
    </source>
</evidence>
<dbReference type="InterPro" id="IPR008822">
    <property type="entry name" value="Endonuclease_RusA-like"/>
</dbReference>
<dbReference type="Gene3D" id="3.30.1330.70">
    <property type="entry name" value="Holliday junction resolvase RusA"/>
    <property type="match status" value="1"/>
</dbReference>
<accession>A0A6J5PPR7</accession>
<dbReference type="EMBL" id="LR797381">
    <property type="protein sequence ID" value="CAB4212996.1"/>
    <property type="molecule type" value="Genomic_DNA"/>
</dbReference>
<dbReference type="Pfam" id="PF05866">
    <property type="entry name" value="RusA"/>
    <property type="match status" value="1"/>
</dbReference>
<name>A0A6J5PPR7_9CAUD</name>
<evidence type="ECO:0000313" key="2">
    <source>
        <dbReference type="EMBL" id="CAB4183334.1"/>
    </source>
</evidence>
<evidence type="ECO:0000313" key="3">
    <source>
        <dbReference type="EMBL" id="CAB4199506.1"/>
    </source>
</evidence>
<organism evidence="1">
    <name type="scientific">uncultured Caudovirales phage</name>
    <dbReference type="NCBI Taxonomy" id="2100421"/>
    <lineage>
        <taxon>Viruses</taxon>
        <taxon>Duplodnaviria</taxon>
        <taxon>Heunggongvirae</taxon>
        <taxon>Uroviricota</taxon>
        <taxon>Caudoviricetes</taxon>
        <taxon>Peduoviridae</taxon>
        <taxon>Maltschvirus</taxon>
        <taxon>Maltschvirus maltsch</taxon>
    </lineage>
</organism>
<dbReference type="GO" id="GO:0006310">
    <property type="term" value="P:DNA recombination"/>
    <property type="evidence" value="ECO:0007669"/>
    <property type="project" value="InterPro"/>
</dbReference>
<protein>
    <submittedName>
        <fullName evidence="1">Rus Holliday junction resolvase</fullName>
    </submittedName>
</protein>
<dbReference type="EMBL" id="LR796864">
    <property type="protein sequence ID" value="CAB4171215.1"/>
    <property type="molecule type" value="Genomic_DNA"/>
</dbReference>
<proteinExistence type="predicted"/>
<sequence>MIHKQIFNFRPKSKQRPRMTRTGRAYTPKETKEYEDSIAQAYSGVMFAEGPLHVTLIFDNDKTEITIRSMRNKSNPSKLRGDIDNYAKSVLDGLNGVAYTDDKQIVSLELRKL</sequence>
<evidence type="ECO:0000313" key="4">
    <source>
        <dbReference type="EMBL" id="CAB4212996.1"/>
    </source>
</evidence>